<dbReference type="STRING" id="22663.A0A2I0GTD4"/>
<name>A0A2I0GTD4_PUNGR</name>
<feature type="non-terminal residue" evidence="1">
    <location>
        <position position="63"/>
    </location>
</feature>
<evidence type="ECO:0008006" key="3">
    <source>
        <dbReference type="Google" id="ProtNLM"/>
    </source>
</evidence>
<evidence type="ECO:0000313" key="2">
    <source>
        <dbReference type="Proteomes" id="UP000233551"/>
    </source>
</evidence>
<organism evidence="1 2">
    <name type="scientific">Punica granatum</name>
    <name type="common">Pomegranate</name>
    <dbReference type="NCBI Taxonomy" id="22663"/>
    <lineage>
        <taxon>Eukaryota</taxon>
        <taxon>Viridiplantae</taxon>
        <taxon>Streptophyta</taxon>
        <taxon>Embryophyta</taxon>
        <taxon>Tracheophyta</taxon>
        <taxon>Spermatophyta</taxon>
        <taxon>Magnoliopsida</taxon>
        <taxon>eudicotyledons</taxon>
        <taxon>Gunneridae</taxon>
        <taxon>Pentapetalae</taxon>
        <taxon>rosids</taxon>
        <taxon>malvids</taxon>
        <taxon>Myrtales</taxon>
        <taxon>Lythraceae</taxon>
        <taxon>Punica</taxon>
    </lineage>
</organism>
<dbReference type="EMBL" id="PGOL01044300">
    <property type="protein sequence ID" value="PKH76189.1"/>
    <property type="molecule type" value="Genomic_DNA"/>
</dbReference>
<reference evidence="1 2" key="1">
    <citation type="submission" date="2017-11" db="EMBL/GenBank/DDBJ databases">
        <title>De-novo sequencing of pomegranate (Punica granatum L.) genome.</title>
        <authorList>
            <person name="Akparov Z."/>
            <person name="Amiraslanov A."/>
            <person name="Hajiyeva S."/>
            <person name="Abbasov M."/>
            <person name="Kaur K."/>
            <person name="Hamwieh A."/>
            <person name="Solovyev V."/>
            <person name="Salamov A."/>
            <person name="Braich B."/>
            <person name="Kosarev P."/>
            <person name="Mahmoud A."/>
            <person name="Hajiyev E."/>
            <person name="Babayeva S."/>
            <person name="Izzatullayeva V."/>
            <person name="Mammadov A."/>
            <person name="Mammadov A."/>
            <person name="Sharifova S."/>
            <person name="Ojaghi J."/>
            <person name="Eynullazada K."/>
            <person name="Bayramov B."/>
            <person name="Abdulazimova A."/>
            <person name="Shahmuradov I."/>
        </authorList>
    </citation>
    <scope>NUCLEOTIDE SEQUENCE [LARGE SCALE GENOMIC DNA]</scope>
    <source>
        <strain evidence="2">cv. AG2017</strain>
        <tissue evidence="1">Leaf</tissue>
    </source>
</reference>
<protein>
    <recommendedName>
        <fullName evidence="3">J domain-containing protein</fullName>
    </recommendedName>
</protein>
<dbReference type="InterPro" id="IPR036869">
    <property type="entry name" value="J_dom_sf"/>
</dbReference>
<accession>A0A2I0GTD4</accession>
<dbReference type="AlphaFoldDB" id="A0A2I0GTD4"/>
<gene>
    <name evidence="1" type="ORF">CRG98_050031</name>
</gene>
<dbReference type="Proteomes" id="UP000233551">
    <property type="component" value="Unassembled WGS sequence"/>
</dbReference>
<evidence type="ECO:0000313" key="1">
    <source>
        <dbReference type="EMBL" id="PKH76189.1"/>
    </source>
</evidence>
<keyword evidence="2" id="KW-1185">Reference proteome</keyword>
<comment type="caution">
    <text evidence="1">The sequence shown here is derived from an EMBL/GenBank/DDBJ whole genome shotgun (WGS) entry which is preliminary data.</text>
</comment>
<sequence length="63" mass="7455">MGELDADKTRLTIEICSISKRAIWCAHSHNYDRRKAPFIDWYHILGVDENAGLDIIRKRYHKL</sequence>
<proteinExistence type="predicted"/>
<dbReference type="SUPFAM" id="SSF46565">
    <property type="entry name" value="Chaperone J-domain"/>
    <property type="match status" value="1"/>
</dbReference>